<dbReference type="EMBL" id="GGEC01071078">
    <property type="protein sequence ID" value="MBX51562.1"/>
    <property type="molecule type" value="Transcribed_RNA"/>
</dbReference>
<accession>A0A2P2PA37</accession>
<organism evidence="1">
    <name type="scientific">Rhizophora mucronata</name>
    <name type="common">Asiatic mangrove</name>
    <dbReference type="NCBI Taxonomy" id="61149"/>
    <lineage>
        <taxon>Eukaryota</taxon>
        <taxon>Viridiplantae</taxon>
        <taxon>Streptophyta</taxon>
        <taxon>Embryophyta</taxon>
        <taxon>Tracheophyta</taxon>
        <taxon>Spermatophyta</taxon>
        <taxon>Magnoliopsida</taxon>
        <taxon>eudicotyledons</taxon>
        <taxon>Gunneridae</taxon>
        <taxon>Pentapetalae</taxon>
        <taxon>rosids</taxon>
        <taxon>fabids</taxon>
        <taxon>Malpighiales</taxon>
        <taxon>Rhizophoraceae</taxon>
        <taxon>Rhizophora</taxon>
    </lineage>
</organism>
<evidence type="ECO:0000313" key="1">
    <source>
        <dbReference type="EMBL" id="MBX51562.1"/>
    </source>
</evidence>
<protein>
    <submittedName>
        <fullName evidence="1">Uncharacterized protein</fullName>
    </submittedName>
</protein>
<sequence>MTLSMREKVFLPKLHLMFPNVQLVLILACSGELMSQMVLMK</sequence>
<dbReference type="PROSITE" id="PS51257">
    <property type="entry name" value="PROKAR_LIPOPROTEIN"/>
    <property type="match status" value="1"/>
</dbReference>
<dbReference type="AlphaFoldDB" id="A0A2P2PA37"/>
<reference evidence="1" key="1">
    <citation type="submission" date="2018-02" db="EMBL/GenBank/DDBJ databases">
        <title>Rhizophora mucronata_Transcriptome.</title>
        <authorList>
            <person name="Meera S.P."/>
            <person name="Sreeshan A."/>
            <person name="Augustine A."/>
        </authorList>
    </citation>
    <scope>NUCLEOTIDE SEQUENCE</scope>
    <source>
        <tissue evidence="1">Leaf</tissue>
    </source>
</reference>
<name>A0A2P2PA37_RHIMU</name>
<proteinExistence type="predicted"/>